<dbReference type="Gene3D" id="3.40.50.300">
    <property type="entry name" value="P-loop containing nucleotide triphosphate hydrolases"/>
    <property type="match status" value="1"/>
</dbReference>
<dbReference type="AlphaFoldDB" id="A0A2T5BW00"/>
<feature type="domain" description="AAA+ ATPase" evidence="1">
    <location>
        <begin position="33"/>
        <end position="172"/>
    </location>
</feature>
<dbReference type="GO" id="GO:0005524">
    <property type="term" value="F:ATP binding"/>
    <property type="evidence" value="ECO:0007669"/>
    <property type="project" value="InterPro"/>
</dbReference>
<reference evidence="2 3" key="1">
    <citation type="submission" date="2018-04" db="EMBL/GenBank/DDBJ databases">
        <title>Genomic Encyclopedia of Archaeal and Bacterial Type Strains, Phase II (KMG-II): from individual species to whole genera.</title>
        <authorList>
            <person name="Goeker M."/>
        </authorList>
    </citation>
    <scope>NUCLEOTIDE SEQUENCE [LARGE SCALE GENOMIC DNA]</scope>
    <source>
        <strain evidence="2 3">DSM 18064</strain>
    </source>
</reference>
<dbReference type="InterPro" id="IPR050764">
    <property type="entry name" value="CbbQ/NirQ/NorQ/GpvN"/>
</dbReference>
<dbReference type="Proteomes" id="UP000243859">
    <property type="component" value="Unassembled WGS sequence"/>
</dbReference>
<dbReference type="InterPro" id="IPR011704">
    <property type="entry name" value="ATPase_dyneun-rel_AAA"/>
</dbReference>
<dbReference type="PANTHER" id="PTHR42759:SF1">
    <property type="entry name" value="MAGNESIUM-CHELATASE SUBUNIT CHLD"/>
    <property type="match status" value="1"/>
</dbReference>
<dbReference type="PANTHER" id="PTHR42759">
    <property type="entry name" value="MOXR FAMILY PROTEIN"/>
    <property type="match status" value="1"/>
</dbReference>
<dbReference type="GO" id="GO:0016887">
    <property type="term" value="F:ATP hydrolysis activity"/>
    <property type="evidence" value="ECO:0007669"/>
    <property type="project" value="InterPro"/>
</dbReference>
<protein>
    <submittedName>
        <fullName evidence="2">Dynein-related subfamily AAA family protein</fullName>
    </submittedName>
</protein>
<evidence type="ECO:0000313" key="3">
    <source>
        <dbReference type="Proteomes" id="UP000243859"/>
    </source>
</evidence>
<proteinExistence type="predicted"/>
<accession>A0A2T5BW00</accession>
<name>A0A2T5BW00_9RHOB</name>
<comment type="caution">
    <text evidence="2">The sequence shown here is derived from an EMBL/GenBank/DDBJ whole genome shotgun (WGS) entry which is preliminary data.</text>
</comment>
<organism evidence="2 3">
    <name type="scientific">Rhodovulum imhoffii</name>
    <dbReference type="NCBI Taxonomy" id="365340"/>
    <lineage>
        <taxon>Bacteria</taxon>
        <taxon>Pseudomonadati</taxon>
        <taxon>Pseudomonadota</taxon>
        <taxon>Alphaproteobacteria</taxon>
        <taxon>Rhodobacterales</taxon>
        <taxon>Paracoccaceae</taxon>
        <taxon>Rhodovulum</taxon>
    </lineage>
</organism>
<dbReference type="SMART" id="SM00382">
    <property type="entry name" value="AAA"/>
    <property type="match status" value="1"/>
</dbReference>
<dbReference type="InterPro" id="IPR003593">
    <property type="entry name" value="AAA+_ATPase"/>
</dbReference>
<evidence type="ECO:0000313" key="2">
    <source>
        <dbReference type="EMBL" id="PTN03826.1"/>
    </source>
</evidence>
<dbReference type="SUPFAM" id="SSF52540">
    <property type="entry name" value="P-loop containing nucleoside triphosphate hydrolases"/>
    <property type="match status" value="1"/>
</dbReference>
<dbReference type="CDD" id="cd00009">
    <property type="entry name" value="AAA"/>
    <property type="match status" value="1"/>
</dbReference>
<dbReference type="Pfam" id="PF07728">
    <property type="entry name" value="AAA_5"/>
    <property type="match status" value="1"/>
</dbReference>
<dbReference type="EMBL" id="QAAA01000001">
    <property type="protein sequence ID" value="PTN03826.1"/>
    <property type="molecule type" value="Genomic_DNA"/>
</dbReference>
<keyword evidence="3" id="KW-1185">Reference proteome</keyword>
<dbReference type="InterPro" id="IPR027417">
    <property type="entry name" value="P-loop_NTPase"/>
</dbReference>
<sequence>MGRIMGVNTVKVSAGDAYEVLYAGWQAQKTGAMLASYMLHGRPGVGKTQMVQHLSDAIGARLFDLRLTTIEPQDLRGLPYYDHAAGKTTWYRPEDLPDDPETPSVLFLDELTAASPYLQPTVYGLLQERRVGRHRLPDSVFIVAAGNTVEDGAIAYEMNTALSDRLLHLHVEAVATDWLDNYAVPRGLHPAVIAFIKTRADLLETTEAALDQGHMIACTPRSWERVSDILNAIEERKLRNILVAGTVGDAVAADFALVADDIAATVQVTQMLEADRKRRIALYPATMHGLNALIYGLVGVLNARNAPDVIDIMADIRKLADLRDEGEFSRMPLGELCTYGFETLIRKGLDQGLEQAFLGSRAYRAYAEERKAAGLA</sequence>
<gene>
    <name evidence="2" type="ORF">C8N32_10119</name>
</gene>
<evidence type="ECO:0000259" key="1">
    <source>
        <dbReference type="SMART" id="SM00382"/>
    </source>
</evidence>